<dbReference type="HOGENOM" id="CLU_2469306_0_0_1"/>
<organism evidence="2">
    <name type="scientific">Grosmannia clavigera (strain kw1407 / UAMH 11150)</name>
    <name type="common">Blue stain fungus</name>
    <name type="synonym">Graphiocladiella clavigera</name>
    <dbReference type="NCBI Taxonomy" id="655863"/>
    <lineage>
        <taxon>Eukaryota</taxon>
        <taxon>Fungi</taxon>
        <taxon>Dikarya</taxon>
        <taxon>Ascomycota</taxon>
        <taxon>Pezizomycotina</taxon>
        <taxon>Sordariomycetes</taxon>
        <taxon>Sordariomycetidae</taxon>
        <taxon>Ophiostomatales</taxon>
        <taxon>Ophiostomataceae</taxon>
        <taxon>Leptographium</taxon>
    </lineage>
</organism>
<dbReference type="Proteomes" id="UP000007796">
    <property type="component" value="Unassembled WGS sequence"/>
</dbReference>
<dbReference type="EMBL" id="GL629801">
    <property type="protein sequence ID" value="EFX00218.1"/>
    <property type="molecule type" value="Genomic_DNA"/>
</dbReference>
<protein>
    <submittedName>
        <fullName evidence="1">Uncharacterized protein</fullName>
    </submittedName>
</protein>
<evidence type="ECO:0000313" key="1">
    <source>
        <dbReference type="EMBL" id="EFX00218.1"/>
    </source>
</evidence>
<reference evidence="1 2" key="1">
    <citation type="journal article" date="2011" name="Proc. Natl. Acad. Sci. U.S.A.">
        <title>Genome and transcriptome analyses of the mountain pine beetle-fungal symbiont Grosmannia clavigera, a lodgepole pine pathogen.</title>
        <authorList>
            <person name="DiGuistini S."/>
            <person name="Wang Y."/>
            <person name="Liao N.Y."/>
            <person name="Taylor G."/>
            <person name="Tanguay P."/>
            <person name="Feau N."/>
            <person name="Henrissat B."/>
            <person name="Chan S.K."/>
            <person name="Hesse-Orce U."/>
            <person name="Alamouti S.M."/>
            <person name="Tsui C.K.M."/>
            <person name="Docking R.T."/>
            <person name="Levasseur A."/>
            <person name="Haridas S."/>
            <person name="Robertson G."/>
            <person name="Birol I."/>
            <person name="Holt R.A."/>
            <person name="Marra M.A."/>
            <person name="Hamelin R.C."/>
            <person name="Hirst M."/>
            <person name="Jones S.J.M."/>
            <person name="Bohlmann J."/>
            <person name="Breuil C."/>
        </authorList>
    </citation>
    <scope>NUCLEOTIDE SEQUENCE [LARGE SCALE GENOMIC DNA]</scope>
    <source>
        <strain evidence="2">kw1407 / UAMH 11150</strain>
    </source>
</reference>
<accession>F0XPC5</accession>
<dbReference type="InParanoid" id="F0XPC5"/>
<dbReference type="GeneID" id="25980741"/>
<keyword evidence="2" id="KW-1185">Reference proteome</keyword>
<dbReference type="AlphaFoldDB" id="F0XPC5"/>
<gene>
    <name evidence="1" type="ORF">CMQ_7220</name>
</gene>
<sequence length="88" mass="9467">MAVSPSATPNLSCSLCWPTSSGKLYLSREHGDSVVFGASSQEQIEQTLSSIAKGGPSTKAKAVIKAFWTTIKSGARWNNTDELWEFDA</sequence>
<dbReference type="OrthoDB" id="2310150at2759"/>
<evidence type="ECO:0000313" key="2">
    <source>
        <dbReference type="Proteomes" id="UP000007796"/>
    </source>
</evidence>
<name>F0XPC5_GROCL</name>
<proteinExistence type="predicted"/>
<dbReference type="RefSeq" id="XP_014169700.1">
    <property type="nucleotide sequence ID" value="XM_014314225.1"/>
</dbReference>